<reference evidence="1 2" key="1">
    <citation type="submission" date="2018-11" db="EMBL/GenBank/DDBJ databases">
        <authorList>
            <consortium name="Pathogen Informatics"/>
        </authorList>
    </citation>
    <scope>NUCLEOTIDE SEQUENCE [LARGE SCALE GENOMIC DNA]</scope>
    <source>
        <strain>Denwood</strain>
        <strain evidence="2">Zambia</strain>
    </source>
</reference>
<evidence type="ECO:0000313" key="1">
    <source>
        <dbReference type="EMBL" id="VDP77114.1"/>
    </source>
</evidence>
<protein>
    <submittedName>
        <fullName evidence="1">Uncharacterized protein</fullName>
    </submittedName>
</protein>
<dbReference type="Proteomes" id="UP000269396">
    <property type="component" value="Unassembled WGS sequence"/>
</dbReference>
<sequence length="37" mass="3953">MPKLIPVISSLFTLLVTTSMLSQLALAVAGIGIRKLR</sequence>
<accession>A0A183PVS1</accession>
<proteinExistence type="predicted"/>
<keyword evidence="2" id="KW-1185">Reference proteome</keyword>
<dbReference type="EMBL" id="UZAL01040495">
    <property type="protein sequence ID" value="VDP77114.1"/>
    <property type="molecule type" value="Genomic_DNA"/>
</dbReference>
<gene>
    <name evidence="1" type="ORF">SMTD_LOCUS18457</name>
</gene>
<evidence type="ECO:0000313" key="2">
    <source>
        <dbReference type="Proteomes" id="UP000269396"/>
    </source>
</evidence>
<name>A0A183PVS1_9TREM</name>
<organism evidence="1 2">
    <name type="scientific">Schistosoma mattheei</name>
    <dbReference type="NCBI Taxonomy" id="31246"/>
    <lineage>
        <taxon>Eukaryota</taxon>
        <taxon>Metazoa</taxon>
        <taxon>Spiralia</taxon>
        <taxon>Lophotrochozoa</taxon>
        <taxon>Platyhelminthes</taxon>
        <taxon>Trematoda</taxon>
        <taxon>Digenea</taxon>
        <taxon>Strigeidida</taxon>
        <taxon>Schistosomatoidea</taxon>
        <taxon>Schistosomatidae</taxon>
        <taxon>Schistosoma</taxon>
    </lineage>
</organism>
<dbReference type="AlphaFoldDB" id="A0A183PVS1"/>